<dbReference type="Gene3D" id="1.10.530.10">
    <property type="match status" value="1"/>
</dbReference>
<dbReference type="AlphaFoldDB" id="A0A109JVV2"/>
<dbReference type="OrthoDB" id="8252426at2"/>
<dbReference type="InterPro" id="IPR008258">
    <property type="entry name" value="Transglycosylase_SLT_dom_1"/>
</dbReference>
<dbReference type="InterPro" id="IPR023346">
    <property type="entry name" value="Lysozyme-like_dom_sf"/>
</dbReference>
<proteinExistence type="inferred from homology"/>
<name>A0A109JVV2_9BRAD</name>
<sequence length="256" mass="28021">MKGTVAKIGAARDFSMKAYGKKPNLGSAETEAAIADAAKKYGLDANMLRGIASIESNMHPQSNWNRATQYKGLFQMGRDEWAKYGSGSIYNAHDNAMAAAHMLSDHAKEFKRRFGRDPTPSELYMIHQQGMGFFTRGAMTNIGGNPYPGMRGPQSHDSFMNGWGKELARRTAQFDTYFPEVLTAHGNTGAHLADRIVRKHLRDNNGGAVKVDGSANVNVNFSNMPKGTRTSANVNGLFKEARLNRGRPMAMASQDA</sequence>
<dbReference type="EMBL" id="LNCU01000055">
    <property type="protein sequence ID" value="KWV56071.1"/>
    <property type="molecule type" value="Genomic_DNA"/>
</dbReference>
<organism evidence="3 4">
    <name type="scientific">Bradyrhizobium macuxiense</name>
    <dbReference type="NCBI Taxonomy" id="1755647"/>
    <lineage>
        <taxon>Bacteria</taxon>
        <taxon>Pseudomonadati</taxon>
        <taxon>Pseudomonadota</taxon>
        <taxon>Alphaproteobacteria</taxon>
        <taxon>Hyphomicrobiales</taxon>
        <taxon>Nitrobacteraceae</taxon>
        <taxon>Bradyrhizobium</taxon>
    </lineage>
</organism>
<keyword evidence="4" id="KW-1185">Reference proteome</keyword>
<evidence type="ECO:0000256" key="1">
    <source>
        <dbReference type="ARBA" id="ARBA00009387"/>
    </source>
</evidence>
<comment type="caution">
    <text evidence="3">The sequence shown here is derived from an EMBL/GenBank/DDBJ whole genome shotgun (WGS) entry which is preliminary data.</text>
</comment>
<evidence type="ECO:0000313" key="3">
    <source>
        <dbReference type="EMBL" id="KWV56071.1"/>
    </source>
</evidence>
<reference evidence="3 4" key="1">
    <citation type="submission" date="2015-11" db="EMBL/GenBank/DDBJ databases">
        <title>Draft Genome Sequence of the Strain BR 10303 (Bradyrhizobium sp.) isolated from nodules of Centrolobium paraense.</title>
        <authorList>
            <person name="Zelli J.E."/>
            <person name="Simoes-Araujo J.L."/>
            <person name="Barauna A.C."/>
            <person name="Silva K."/>
        </authorList>
    </citation>
    <scope>NUCLEOTIDE SEQUENCE [LARGE SCALE GENOMIC DNA]</scope>
    <source>
        <strain evidence="3 4">BR 10303</strain>
    </source>
</reference>
<protein>
    <recommendedName>
        <fullName evidence="2">Transglycosylase SLT domain-containing protein</fullName>
    </recommendedName>
</protein>
<feature type="domain" description="Transglycosylase SLT" evidence="2">
    <location>
        <begin position="34"/>
        <end position="112"/>
    </location>
</feature>
<dbReference type="Pfam" id="PF01464">
    <property type="entry name" value="SLT"/>
    <property type="match status" value="1"/>
</dbReference>
<accession>A0A109JVV2</accession>
<dbReference type="SUPFAM" id="SSF53955">
    <property type="entry name" value="Lysozyme-like"/>
    <property type="match status" value="1"/>
</dbReference>
<evidence type="ECO:0000259" key="2">
    <source>
        <dbReference type="Pfam" id="PF01464"/>
    </source>
</evidence>
<comment type="similarity">
    <text evidence="1">Belongs to the virb1 family.</text>
</comment>
<gene>
    <name evidence="3" type="ORF">AS156_04835</name>
</gene>
<evidence type="ECO:0000313" key="4">
    <source>
        <dbReference type="Proteomes" id="UP000057737"/>
    </source>
</evidence>
<dbReference type="Proteomes" id="UP000057737">
    <property type="component" value="Unassembled WGS sequence"/>
</dbReference>